<dbReference type="InterPro" id="IPR015424">
    <property type="entry name" value="PyrdxlP-dep_Trfase"/>
</dbReference>
<dbReference type="InterPro" id="IPR005814">
    <property type="entry name" value="Aminotrans_3"/>
</dbReference>
<accession>A0A1B7NS07</accession>
<dbReference type="PANTHER" id="PTHR43713:SF3">
    <property type="entry name" value="GLUTAMATE-1-SEMIALDEHYDE 2,1-AMINOMUTASE 1, CHLOROPLASTIC-RELATED"/>
    <property type="match status" value="1"/>
</dbReference>
<keyword evidence="6" id="KW-1185">Reference proteome</keyword>
<protein>
    <recommendedName>
        <fullName evidence="7">Glutamate-1-semialdehyde 2,1-aminomutase</fullName>
    </recommendedName>
</protein>
<evidence type="ECO:0000256" key="2">
    <source>
        <dbReference type="ARBA" id="ARBA00022898"/>
    </source>
</evidence>
<dbReference type="Pfam" id="PF00202">
    <property type="entry name" value="Aminotran_3"/>
    <property type="match status" value="1"/>
</dbReference>
<evidence type="ECO:0000256" key="4">
    <source>
        <dbReference type="SAM" id="MobiDB-lite"/>
    </source>
</evidence>
<feature type="region of interest" description="Disordered" evidence="4">
    <location>
        <begin position="1"/>
        <end position="27"/>
    </location>
</feature>
<organism evidence="5 6">
    <name type="scientific">Emergomyces africanus</name>
    <dbReference type="NCBI Taxonomy" id="1955775"/>
    <lineage>
        <taxon>Eukaryota</taxon>
        <taxon>Fungi</taxon>
        <taxon>Dikarya</taxon>
        <taxon>Ascomycota</taxon>
        <taxon>Pezizomycotina</taxon>
        <taxon>Eurotiomycetes</taxon>
        <taxon>Eurotiomycetidae</taxon>
        <taxon>Onygenales</taxon>
        <taxon>Ajellomycetaceae</taxon>
        <taxon>Emergomyces</taxon>
    </lineage>
</organism>
<dbReference type="Proteomes" id="UP000091918">
    <property type="component" value="Unassembled WGS sequence"/>
</dbReference>
<dbReference type="PANTHER" id="PTHR43713">
    <property type="entry name" value="GLUTAMATE-1-SEMIALDEHYDE 2,1-AMINOMUTASE"/>
    <property type="match status" value="1"/>
</dbReference>
<gene>
    <name evidence="5" type="ORF">ACJ72_06106</name>
</gene>
<dbReference type="EMBL" id="LGUA01000973">
    <property type="protein sequence ID" value="OAX79574.1"/>
    <property type="molecule type" value="Genomic_DNA"/>
</dbReference>
<name>A0A1B7NS07_9EURO</name>
<dbReference type="InterPro" id="IPR015421">
    <property type="entry name" value="PyrdxlP-dep_Trfase_major"/>
</dbReference>
<dbReference type="GO" id="GO:0008483">
    <property type="term" value="F:transaminase activity"/>
    <property type="evidence" value="ECO:0007669"/>
    <property type="project" value="InterPro"/>
</dbReference>
<evidence type="ECO:0000313" key="5">
    <source>
        <dbReference type="EMBL" id="OAX79574.1"/>
    </source>
</evidence>
<dbReference type="SUPFAM" id="SSF53383">
    <property type="entry name" value="PLP-dependent transferases"/>
    <property type="match status" value="1"/>
</dbReference>
<dbReference type="InterPro" id="IPR015422">
    <property type="entry name" value="PyrdxlP-dep_Trfase_small"/>
</dbReference>
<sequence>MACPLATHLSSSHTRYRSRNPKSHAAHQEALKHLPGGNTRSSIFSAPFPLTIASGKNGTLTSLDGDTYIDFLGEYSAGLLGHSNGRVANAVSKALTGGWNFGGISAHESAFAARVCDRFGEAGVEMVRFTNSGTEANMMAIATALAFVSNNSGTNNTNHENDDDASETRKSTRSKILVFSNAYHGATLSFPMSLVVMDHDDGNMGKAVLSGGATGPAATNLPHDFVLAPYNNIAETRAIIDSLHPTKASLAAILFEPMQGAGGCRPATKEFAHFLRQVADEHSALLIADEVMTSRLGPAGLCVGFLGIEPDIMTLGKWVGGGMSFGAFGGRREIMELYLPRDSGGGNGKGTGKGRLSHAGTFNNNILTMVAGQEALGIYTRERVRGLNGLGDKLRKGVWRLLVDRGIIDASVGKGVDGYGGLYREEVGVVEVDTFDKEKEKGEAKTLPRMFVSGYGSLITMRFTGEAAEAWKALFYHHMLEENIYLAMRGYMALTMEATEVEVDRFIRCVDGFLDRYKELLLV</sequence>
<keyword evidence="2 3" id="KW-0663">Pyridoxal phosphate</keyword>
<dbReference type="Gene3D" id="3.40.640.10">
    <property type="entry name" value="Type I PLP-dependent aspartate aminotransferase-like (Major domain)"/>
    <property type="match status" value="2"/>
</dbReference>
<dbReference type="GO" id="GO:0030170">
    <property type="term" value="F:pyridoxal phosphate binding"/>
    <property type="evidence" value="ECO:0007669"/>
    <property type="project" value="InterPro"/>
</dbReference>
<dbReference type="STRING" id="1658172.A0A1B7NS07"/>
<evidence type="ECO:0000256" key="3">
    <source>
        <dbReference type="RuleBase" id="RU003560"/>
    </source>
</evidence>
<evidence type="ECO:0000313" key="6">
    <source>
        <dbReference type="Proteomes" id="UP000091918"/>
    </source>
</evidence>
<dbReference type="AlphaFoldDB" id="A0A1B7NS07"/>
<comment type="cofactor">
    <cofactor evidence="1">
        <name>pyridoxal 5'-phosphate</name>
        <dbReference type="ChEBI" id="CHEBI:597326"/>
    </cofactor>
</comment>
<feature type="compositionally biased region" description="Basic residues" evidence="4">
    <location>
        <begin position="14"/>
        <end position="25"/>
    </location>
</feature>
<dbReference type="OrthoDB" id="425114at2759"/>
<reference evidence="5 6" key="1">
    <citation type="submission" date="2015-07" db="EMBL/GenBank/DDBJ databases">
        <title>Emmonsia species relationships and genome sequence.</title>
        <authorList>
            <person name="Cuomo C.A."/>
            <person name="Schwartz I.S."/>
            <person name="Kenyon C."/>
            <person name="de Hoog G.S."/>
            <person name="Govender N.P."/>
            <person name="Botha A."/>
            <person name="Moreno L."/>
            <person name="de Vries M."/>
            <person name="Munoz J.F."/>
            <person name="Stielow J.B."/>
        </authorList>
    </citation>
    <scope>NUCLEOTIDE SEQUENCE [LARGE SCALE GENOMIC DNA]</scope>
    <source>
        <strain evidence="5 6">CBS 136260</strain>
    </source>
</reference>
<proteinExistence type="inferred from homology"/>
<dbReference type="Gene3D" id="3.90.1150.10">
    <property type="entry name" value="Aspartate Aminotransferase, domain 1"/>
    <property type="match status" value="2"/>
</dbReference>
<comment type="similarity">
    <text evidence="3">Belongs to the class-III pyridoxal-phosphate-dependent aminotransferase family.</text>
</comment>
<comment type="caution">
    <text evidence="5">The sequence shown here is derived from an EMBL/GenBank/DDBJ whole genome shotgun (WGS) entry which is preliminary data.</text>
</comment>
<evidence type="ECO:0008006" key="7">
    <source>
        <dbReference type="Google" id="ProtNLM"/>
    </source>
</evidence>
<evidence type="ECO:0000256" key="1">
    <source>
        <dbReference type="ARBA" id="ARBA00001933"/>
    </source>
</evidence>